<dbReference type="CDD" id="cd09993">
    <property type="entry name" value="HDAC_classIV"/>
    <property type="match status" value="1"/>
</dbReference>
<sequence>MKIYYNDHVQVPLPPGHRFPMAKYGMLHRALLEEGVASPGQLHPSPALEPAQLIAAHDPAYVEAFLAGTLERSAIRRIGLPWSEAFVERVRTSMGGTLLATLHALESGISGNLAGGTHHAHRDQGGGFCVFNDLAIAALSLIASGDVRRVAIVDLDVHQGDGSATILKDTPDVFTLSVHCEKNYPFHKPASDLDVALPDSCDDATYLGALEQALESVWRHRPELIIYQAGVDPLAEDSLGRMNLTLRGLAERDRMVLSQAYHRNVPVALTLGGGYARPIEPTVEAYLQTYRIARSIFGG</sequence>
<keyword evidence="2" id="KW-0378">Hydrolase</keyword>
<keyword evidence="5" id="KW-1185">Reference proteome</keyword>
<proteinExistence type="inferred from homology"/>
<dbReference type="Gene3D" id="3.40.800.20">
    <property type="entry name" value="Histone deacetylase domain"/>
    <property type="match status" value="1"/>
</dbReference>
<gene>
    <name evidence="4" type="ORF">FRC98_01580</name>
</gene>
<feature type="domain" description="Histone deacetylase" evidence="3">
    <location>
        <begin position="17"/>
        <end position="277"/>
    </location>
</feature>
<dbReference type="InterPro" id="IPR000286">
    <property type="entry name" value="HDACs"/>
</dbReference>
<dbReference type="InterPro" id="IPR023801">
    <property type="entry name" value="His_deacetylse_dom"/>
</dbReference>
<dbReference type="SUPFAM" id="SSF52768">
    <property type="entry name" value="Arginase/deacetylase"/>
    <property type="match status" value="1"/>
</dbReference>
<dbReference type="GO" id="GO:0040029">
    <property type="term" value="P:epigenetic regulation of gene expression"/>
    <property type="evidence" value="ECO:0007669"/>
    <property type="project" value="TreeGrafter"/>
</dbReference>
<dbReference type="InterPro" id="IPR023696">
    <property type="entry name" value="Ureohydrolase_dom_sf"/>
</dbReference>
<evidence type="ECO:0000256" key="1">
    <source>
        <dbReference type="ARBA" id="ARBA00005947"/>
    </source>
</evidence>
<dbReference type="AlphaFoldDB" id="A0A5C6XCJ2"/>
<dbReference type="GO" id="GO:0004407">
    <property type="term" value="F:histone deacetylase activity"/>
    <property type="evidence" value="ECO:0007669"/>
    <property type="project" value="InterPro"/>
</dbReference>
<dbReference type="EMBL" id="VOSM01000001">
    <property type="protein sequence ID" value="TXD39121.1"/>
    <property type="molecule type" value="Genomic_DNA"/>
</dbReference>
<dbReference type="InterPro" id="IPR037138">
    <property type="entry name" value="His_deacetylse_dom_sf"/>
</dbReference>
<accession>A0A5C6XCJ2</accession>
<evidence type="ECO:0000313" key="5">
    <source>
        <dbReference type="Proteomes" id="UP000321412"/>
    </source>
</evidence>
<dbReference type="OrthoDB" id="9808367at2"/>
<evidence type="ECO:0000313" key="4">
    <source>
        <dbReference type="EMBL" id="TXD39121.1"/>
    </source>
</evidence>
<dbReference type="InterPro" id="IPR044150">
    <property type="entry name" value="HDAC_classIV"/>
</dbReference>
<comment type="similarity">
    <text evidence="1">Belongs to the histone deacetylase family.</text>
</comment>
<dbReference type="GO" id="GO:0016787">
    <property type="term" value="F:hydrolase activity"/>
    <property type="evidence" value="ECO:0007669"/>
    <property type="project" value="UniProtKB-KW"/>
</dbReference>
<comment type="caution">
    <text evidence="4">The sequence shown here is derived from an EMBL/GenBank/DDBJ whole genome shotgun (WGS) entry which is preliminary data.</text>
</comment>
<reference evidence="4 5" key="1">
    <citation type="submission" date="2019-08" db="EMBL/GenBank/DDBJ databases">
        <title>Bradymonadales sp. TMQ4.</title>
        <authorList>
            <person name="Liang Q."/>
        </authorList>
    </citation>
    <scope>NUCLEOTIDE SEQUENCE [LARGE SCALE GENOMIC DNA]</scope>
    <source>
        <strain evidence="4 5">TMQ4</strain>
    </source>
</reference>
<dbReference type="RefSeq" id="WP_146979554.1">
    <property type="nucleotide sequence ID" value="NZ_VOSM01000001.1"/>
</dbReference>
<dbReference type="Proteomes" id="UP000321412">
    <property type="component" value="Unassembled WGS sequence"/>
</dbReference>
<evidence type="ECO:0000256" key="2">
    <source>
        <dbReference type="ARBA" id="ARBA00022801"/>
    </source>
</evidence>
<evidence type="ECO:0000259" key="3">
    <source>
        <dbReference type="Pfam" id="PF00850"/>
    </source>
</evidence>
<organism evidence="4 5">
    <name type="scientific">Lujinxingia vulgaris</name>
    <dbReference type="NCBI Taxonomy" id="2600176"/>
    <lineage>
        <taxon>Bacteria</taxon>
        <taxon>Deltaproteobacteria</taxon>
        <taxon>Bradymonadales</taxon>
        <taxon>Lujinxingiaceae</taxon>
        <taxon>Lujinxingia</taxon>
    </lineage>
</organism>
<dbReference type="PANTHER" id="PTHR10625">
    <property type="entry name" value="HISTONE DEACETYLASE HDAC1-RELATED"/>
    <property type="match status" value="1"/>
</dbReference>
<protein>
    <submittedName>
        <fullName evidence="4">Histone deacetylase</fullName>
    </submittedName>
</protein>
<dbReference type="Pfam" id="PF00850">
    <property type="entry name" value="Hist_deacetyl"/>
    <property type="match status" value="1"/>
</dbReference>
<dbReference type="PANTHER" id="PTHR10625:SF19">
    <property type="entry name" value="HISTONE DEACETYLASE 12"/>
    <property type="match status" value="1"/>
</dbReference>
<dbReference type="PRINTS" id="PR01270">
    <property type="entry name" value="HDASUPER"/>
</dbReference>
<name>A0A5C6XCJ2_9DELT</name>